<evidence type="ECO:0000313" key="3">
    <source>
        <dbReference type="Proteomes" id="UP000735302"/>
    </source>
</evidence>
<gene>
    <name evidence="2" type="ORF">PoB_004692700</name>
</gene>
<accession>A0AAV4BM58</accession>
<evidence type="ECO:0000256" key="1">
    <source>
        <dbReference type="SAM" id="MobiDB-lite"/>
    </source>
</evidence>
<name>A0AAV4BM58_9GAST</name>
<reference evidence="2 3" key="1">
    <citation type="journal article" date="2021" name="Elife">
        <title>Chloroplast acquisition without the gene transfer in kleptoplastic sea slugs, Plakobranchus ocellatus.</title>
        <authorList>
            <person name="Maeda T."/>
            <person name="Takahashi S."/>
            <person name="Yoshida T."/>
            <person name="Shimamura S."/>
            <person name="Takaki Y."/>
            <person name="Nagai Y."/>
            <person name="Toyoda A."/>
            <person name="Suzuki Y."/>
            <person name="Arimoto A."/>
            <person name="Ishii H."/>
            <person name="Satoh N."/>
            <person name="Nishiyama T."/>
            <person name="Hasebe M."/>
            <person name="Maruyama T."/>
            <person name="Minagawa J."/>
            <person name="Obokata J."/>
            <person name="Shigenobu S."/>
        </authorList>
    </citation>
    <scope>NUCLEOTIDE SEQUENCE [LARGE SCALE GENOMIC DNA]</scope>
</reference>
<sequence>MSSHRPRRSSLLVLGVTHQDGHDRMLMRQLATAVRGVLQMYSKASGGSSGWDQIRGPRFESKSGLSKFFIAPLSSPSTKWANNLRLAYAKNNQDPTPGSPMLGLSVGLT</sequence>
<dbReference type="EMBL" id="BLXT01005154">
    <property type="protein sequence ID" value="GFO20422.1"/>
    <property type="molecule type" value="Genomic_DNA"/>
</dbReference>
<protein>
    <submittedName>
        <fullName evidence="2">Uncharacterized protein</fullName>
    </submittedName>
</protein>
<keyword evidence="3" id="KW-1185">Reference proteome</keyword>
<dbReference type="AlphaFoldDB" id="A0AAV4BM58"/>
<evidence type="ECO:0000313" key="2">
    <source>
        <dbReference type="EMBL" id="GFO20422.1"/>
    </source>
</evidence>
<feature type="region of interest" description="Disordered" evidence="1">
    <location>
        <begin position="90"/>
        <end position="109"/>
    </location>
</feature>
<proteinExistence type="predicted"/>
<comment type="caution">
    <text evidence="2">The sequence shown here is derived from an EMBL/GenBank/DDBJ whole genome shotgun (WGS) entry which is preliminary data.</text>
</comment>
<dbReference type="Proteomes" id="UP000735302">
    <property type="component" value="Unassembled WGS sequence"/>
</dbReference>
<organism evidence="2 3">
    <name type="scientific">Plakobranchus ocellatus</name>
    <dbReference type="NCBI Taxonomy" id="259542"/>
    <lineage>
        <taxon>Eukaryota</taxon>
        <taxon>Metazoa</taxon>
        <taxon>Spiralia</taxon>
        <taxon>Lophotrochozoa</taxon>
        <taxon>Mollusca</taxon>
        <taxon>Gastropoda</taxon>
        <taxon>Heterobranchia</taxon>
        <taxon>Euthyneura</taxon>
        <taxon>Panpulmonata</taxon>
        <taxon>Sacoglossa</taxon>
        <taxon>Placobranchoidea</taxon>
        <taxon>Plakobranchidae</taxon>
        <taxon>Plakobranchus</taxon>
    </lineage>
</organism>